<dbReference type="AlphaFoldDB" id="A0AAD3HKQ7"/>
<feature type="compositionally biased region" description="Low complexity" evidence="6">
    <location>
        <begin position="63"/>
        <end position="75"/>
    </location>
</feature>
<protein>
    <recommendedName>
        <fullName evidence="7">Peptidase S54 rhomboid domain-containing protein</fullName>
    </recommendedName>
</protein>
<sequence>MYSVGVNGCQSSHSASSTSARPPRQFRRRLALLGAAAVPLVAATAATASPLQPTRHSKCQHQPSPLTLASTSASAPSPTPSVLDLLLPVLASAAEKWIPIAISAAQRFLSDQLASLHSPDCWRGSGGVLRALLAGAALQLGSLGLATRLCRLEPSAVYGGQWWRLVSWTLVHAGPLHLATNYAALAKLGPQWEQVAGETRFTATYLASAAAATVASLVAMGGPRGSHAASLGASGPVYGIAAALWHYHAVHAGLLPAEADVALRELGGRLAVG</sequence>
<dbReference type="SUPFAM" id="SSF144091">
    <property type="entry name" value="Rhomboid-like"/>
    <property type="match status" value="1"/>
</dbReference>
<feature type="non-terminal residue" evidence="8">
    <location>
        <position position="273"/>
    </location>
</feature>
<gene>
    <name evidence="8" type="ORF">Agub_g5097</name>
</gene>
<keyword evidence="3" id="KW-0812">Transmembrane</keyword>
<reference evidence="8 9" key="1">
    <citation type="journal article" date="2021" name="Sci. Rep.">
        <title>Genome sequencing of the multicellular alga Astrephomene provides insights into convergent evolution of germ-soma differentiation.</title>
        <authorList>
            <person name="Yamashita S."/>
            <person name="Yamamoto K."/>
            <person name="Matsuzaki R."/>
            <person name="Suzuki S."/>
            <person name="Yamaguchi H."/>
            <person name="Hirooka S."/>
            <person name="Minakuchi Y."/>
            <person name="Miyagishima S."/>
            <person name="Kawachi M."/>
            <person name="Toyoda A."/>
            <person name="Nozaki H."/>
        </authorList>
    </citation>
    <scope>NUCLEOTIDE SEQUENCE [LARGE SCALE GENOMIC DNA]</scope>
    <source>
        <strain evidence="8 9">NIES-4017</strain>
    </source>
</reference>
<evidence type="ECO:0000256" key="5">
    <source>
        <dbReference type="ARBA" id="ARBA00023136"/>
    </source>
</evidence>
<proteinExistence type="inferred from homology"/>
<organism evidence="8 9">
    <name type="scientific">Astrephomene gubernaculifera</name>
    <dbReference type="NCBI Taxonomy" id="47775"/>
    <lineage>
        <taxon>Eukaryota</taxon>
        <taxon>Viridiplantae</taxon>
        <taxon>Chlorophyta</taxon>
        <taxon>core chlorophytes</taxon>
        <taxon>Chlorophyceae</taxon>
        <taxon>CS clade</taxon>
        <taxon>Chlamydomonadales</taxon>
        <taxon>Astrephomenaceae</taxon>
        <taxon>Astrephomene</taxon>
    </lineage>
</organism>
<dbReference type="GO" id="GO:0004252">
    <property type="term" value="F:serine-type endopeptidase activity"/>
    <property type="evidence" value="ECO:0007669"/>
    <property type="project" value="InterPro"/>
</dbReference>
<keyword evidence="5" id="KW-0472">Membrane</keyword>
<evidence type="ECO:0000313" key="8">
    <source>
        <dbReference type="EMBL" id="GFR43955.1"/>
    </source>
</evidence>
<dbReference type="Pfam" id="PF01694">
    <property type="entry name" value="Rhomboid"/>
    <property type="match status" value="1"/>
</dbReference>
<dbReference type="InterPro" id="IPR035952">
    <property type="entry name" value="Rhomboid-like_sf"/>
</dbReference>
<dbReference type="PANTHER" id="PTHR43731">
    <property type="entry name" value="RHOMBOID PROTEASE"/>
    <property type="match status" value="1"/>
</dbReference>
<dbReference type="PANTHER" id="PTHR43731:SF26">
    <property type="entry name" value="RHOMBOID-LIKE PROTEIN 10, CHLOROPLASTIC"/>
    <property type="match status" value="1"/>
</dbReference>
<dbReference type="InterPro" id="IPR022764">
    <property type="entry name" value="Peptidase_S54_rhomboid_dom"/>
</dbReference>
<dbReference type="InterPro" id="IPR050925">
    <property type="entry name" value="Rhomboid_protease_S54"/>
</dbReference>
<feature type="domain" description="Peptidase S54 rhomboid" evidence="7">
    <location>
        <begin position="160"/>
        <end position="247"/>
    </location>
</feature>
<comment type="similarity">
    <text evidence="2">Belongs to the peptidase S54 family.</text>
</comment>
<evidence type="ECO:0000259" key="7">
    <source>
        <dbReference type="Pfam" id="PF01694"/>
    </source>
</evidence>
<feature type="region of interest" description="Disordered" evidence="6">
    <location>
        <begin position="1"/>
        <end position="23"/>
    </location>
</feature>
<name>A0AAD3HKQ7_9CHLO</name>
<dbReference type="EMBL" id="BMAR01000006">
    <property type="protein sequence ID" value="GFR43955.1"/>
    <property type="molecule type" value="Genomic_DNA"/>
</dbReference>
<feature type="compositionally biased region" description="Low complexity" evidence="6">
    <location>
        <begin position="11"/>
        <end position="20"/>
    </location>
</feature>
<accession>A0AAD3HKQ7</accession>
<keyword evidence="4" id="KW-1133">Transmembrane helix</keyword>
<dbReference type="Gene3D" id="1.20.1540.10">
    <property type="entry name" value="Rhomboid-like"/>
    <property type="match status" value="1"/>
</dbReference>
<comment type="subcellular location">
    <subcellularLocation>
        <location evidence="1">Membrane</location>
        <topology evidence="1">Multi-pass membrane protein</topology>
    </subcellularLocation>
</comment>
<dbReference type="Proteomes" id="UP001054857">
    <property type="component" value="Unassembled WGS sequence"/>
</dbReference>
<evidence type="ECO:0000256" key="6">
    <source>
        <dbReference type="SAM" id="MobiDB-lite"/>
    </source>
</evidence>
<keyword evidence="9" id="KW-1185">Reference proteome</keyword>
<evidence type="ECO:0000313" key="9">
    <source>
        <dbReference type="Proteomes" id="UP001054857"/>
    </source>
</evidence>
<evidence type="ECO:0000256" key="2">
    <source>
        <dbReference type="ARBA" id="ARBA00009045"/>
    </source>
</evidence>
<dbReference type="GO" id="GO:0016020">
    <property type="term" value="C:membrane"/>
    <property type="evidence" value="ECO:0007669"/>
    <property type="project" value="UniProtKB-SubCell"/>
</dbReference>
<comment type="caution">
    <text evidence="8">The sequence shown here is derived from an EMBL/GenBank/DDBJ whole genome shotgun (WGS) entry which is preliminary data.</text>
</comment>
<evidence type="ECO:0000256" key="4">
    <source>
        <dbReference type="ARBA" id="ARBA00022989"/>
    </source>
</evidence>
<evidence type="ECO:0000256" key="3">
    <source>
        <dbReference type="ARBA" id="ARBA00022692"/>
    </source>
</evidence>
<feature type="region of interest" description="Disordered" evidence="6">
    <location>
        <begin position="49"/>
        <end position="75"/>
    </location>
</feature>
<evidence type="ECO:0000256" key="1">
    <source>
        <dbReference type="ARBA" id="ARBA00004141"/>
    </source>
</evidence>